<protein>
    <submittedName>
        <fullName evidence="2">Uncharacterized protein</fullName>
    </submittedName>
</protein>
<reference evidence="2" key="1">
    <citation type="submission" date="2021-05" db="EMBL/GenBank/DDBJ databases">
        <authorList>
            <person name="Alioto T."/>
            <person name="Alioto T."/>
            <person name="Gomez Garrido J."/>
        </authorList>
    </citation>
    <scope>NUCLEOTIDE SEQUENCE</scope>
</reference>
<keyword evidence="1" id="KW-0472">Membrane</keyword>
<organism evidence="2">
    <name type="scientific">Cacopsylla melanoneura</name>
    <dbReference type="NCBI Taxonomy" id="428564"/>
    <lineage>
        <taxon>Eukaryota</taxon>
        <taxon>Metazoa</taxon>
        <taxon>Ecdysozoa</taxon>
        <taxon>Arthropoda</taxon>
        <taxon>Hexapoda</taxon>
        <taxon>Insecta</taxon>
        <taxon>Pterygota</taxon>
        <taxon>Neoptera</taxon>
        <taxon>Paraneoptera</taxon>
        <taxon>Hemiptera</taxon>
        <taxon>Sternorrhyncha</taxon>
        <taxon>Psylloidea</taxon>
        <taxon>Psyllidae</taxon>
        <taxon>Psyllinae</taxon>
        <taxon>Cacopsylla</taxon>
    </lineage>
</organism>
<dbReference type="AlphaFoldDB" id="A0A8D8W3V8"/>
<feature type="transmembrane region" description="Helical" evidence="1">
    <location>
        <begin position="59"/>
        <end position="83"/>
    </location>
</feature>
<name>A0A8D8W3V8_9HEMI</name>
<evidence type="ECO:0000256" key="1">
    <source>
        <dbReference type="SAM" id="Phobius"/>
    </source>
</evidence>
<keyword evidence="1" id="KW-1133">Transmembrane helix</keyword>
<proteinExistence type="predicted"/>
<feature type="transmembrane region" description="Helical" evidence="1">
    <location>
        <begin position="204"/>
        <end position="227"/>
    </location>
</feature>
<keyword evidence="1" id="KW-0812">Transmembrane</keyword>
<accession>A0A8D8W3V8</accession>
<feature type="transmembrane region" description="Helical" evidence="1">
    <location>
        <begin position="89"/>
        <end position="111"/>
    </location>
</feature>
<evidence type="ECO:0000313" key="2">
    <source>
        <dbReference type="EMBL" id="CAG6646108.1"/>
    </source>
</evidence>
<sequence length="250" mass="29653">MDRIVKLKVRLHRILVKLRLRKATACTADTNRPTQFRCLIFLSFLFDKTSLISMKRNKYLFYFNYITYTTVVTQLALNLIFVYTKSSELFYIQFFTAYFNITSYINYNFVIFTNEKREKMMAFMRKHFISSHPLYHQCVRREIILSIIIASLFISNSFAWYITPWLSPATEEEVQIYKFSEPNRRFSTQFWLPVDVTASPYYEIYFPITVFSTFLVGVLSMELFTALPIMGLHIKAQLDILGEYLTLSGK</sequence>
<feature type="transmembrane region" description="Helical" evidence="1">
    <location>
        <begin position="143"/>
        <end position="162"/>
    </location>
</feature>
<dbReference type="EMBL" id="HBUF01140131">
    <property type="protein sequence ID" value="CAG6646108.1"/>
    <property type="molecule type" value="Transcribed_RNA"/>
</dbReference>